<evidence type="ECO:0000256" key="14">
    <source>
        <dbReference type="SAM" id="MobiDB-lite"/>
    </source>
</evidence>
<dbReference type="InterPro" id="IPR036525">
    <property type="entry name" value="Tubulin/FtsZ_GTPase_sf"/>
</dbReference>
<keyword evidence="5" id="KW-0963">Cytoplasm</keyword>
<feature type="domain" description="Tubulin/FtsZ GTPase" evidence="15">
    <location>
        <begin position="47"/>
        <end position="245"/>
    </location>
</feature>
<dbReference type="STRING" id="76193.A0A0N1PK05"/>
<keyword evidence="6 13" id="KW-0493">Microtubule</keyword>
<dbReference type="InterPro" id="IPR037103">
    <property type="entry name" value="Tubulin/FtsZ-like_C"/>
</dbReference>
<dbReference type="PANTHER" id="PTHR11588">
    <property type="entry name" value="TUBULIN"/>
    <property type="match status" value="1"/>
</dbReference>
<feature type="region of interest" description="Disordered" evidence="14">
    <location>
        <begin position="508"/>
        <end position="528"/>
    </location>
</feature>
<dbReference type="EMBL" id="KQ460140">
    <property type="protein sequence ID" value="KPJ17509.1"/>
    <property type="molecule type" value="Genomic_DNA"/>
</dbReference>
<keyword evidence="8 13" id="KW-0547">Nucleotide-binding</keyword>
<dbReference type="PROSITE" id="PS00228">
    <property type="entry name" value="TUBULIN_B_AUTOREG"/>
    <property type="match status" value="1"/>
</dbReference>
<reference evidence="17 18" key="1">
    <citation type="journal article" date="2015" name="Nat. Commun.">
        <title>Outbred genome sequencing and CRISPR/Cas9 gene editing in butterflies.</title>
        <authorList>
            <person name="Li X."/>
            <person name="Fan D."/>
            <person name="Zhang W."/>
            <person name="Liu G."/>
            <person name="Zhang L."/>
            <person name="Zhao L."/>
            <person name="Fang X."/>
            <person name="Chen L."/>
            <person name="Dong Y."/>
            <person name="Chen Y."/>
            <person name="Ding Y."/>
            <person name="Zhao R."/>
            <person name="Feng M."/>
            <person name="Zhu Y."/>
            <person name="Feng Y."/>
            <person name="Jiang X."/>
            <person name="Zhu D."/>
            <person name="Xiang H."/>
            <person name="Feng X."/>
            <person name="Li S."/>
            <person name="Wang J."/>
            <person name="Zhang G."/>
            <person name="Kronforst M.R."/>
            <person name="Wang W."/>
        </authorList>
    </citation>
    <scope>NUCLEOTIDE SEQUENCE [LARGE SCALE GENOMIC DNA]</scope>
    <source>
        <strain evidence="17">Ya'a_city_454_Pm</strain>
        <tissue evidence="17">Whole body</tissue>
    </source>
</reference>
<dbReference type="InterPro" id="IPR008280">
    <property type="entry name" value="Tub_FtsZ_C"/>
</dbReference>
<dbReference type="AlphaFoldDB" id="A0A0N1PK05"/>
<dbReference type="FunFam" id="3.30.1330.20:FF:000009">
    <property type="entry name" value="Tubulin beta chain"/>
    <property type="match status" value="1"/>
</dbReference>
<dbReference type="GO" id="GO:0046872">
    <property type="term" value="F:metal ion binding"/>
    <property type="evidence" value="ECO:0007669"/>
    <property type="project" value="UniProtKB-KW"/>
</dbReference>
<evidence type="ECO:0000256" key="9">
    <source>
        <dbReference type="ARBA" id="ARBA00022842"/>
    </source>
</evidence>
<dbReference type="InterPro" id="IPR003008">
    <property type="entry name" value="Tubulin_FtsZ_GTPase"/>
</dbReference>
<dbReference type="InterPro" id="IPR018316">
    <property type="entry name" value="Tubulin/FtsZ_2-layer-sand-dom"/>
</dbReference>
<gene>
    <name evidence="17" type="ORF">RR48_01997</name>
</gene>
<dbReference type="GO" id="GO:0005874">
    <property type="term" value="C:microtubule"/>
    <property type="evidence" value="ECO:0007669"/>
    <property type="project" value="UniProtKB-KW"/>
</dbReference>
<dbReference type="GO" id="GO:0005200">
    <property type="term" value="F:structural constituent of cytoskeleton"/>
    <property type="evidence" value="ECO:0007669"/>
    <property type="project" value="InterPro"/>
</dbReference>
<sequence length="528" mass="59573">MREIVHLQAGQCGNQIGSKFWEIISDEHGIDQTGHYKGDSDLQLERIQVYYNQAADGNRYVPRAVLVDLEPGTMDAIRSSSYGQLFRPDNYVFGQSGAGNNWAKGHYTEGAELVEAVMDVVRKEAEPCDCLQGFQLTHSLGGGTGSGLGTLLLGKLREEYPDRIVNTFSVMPSPKVSDTVVEPYNATLSVHQLVENTDETFCIDNEALYDICFRTLRLASPTYGDLNHLVSLTMSGVTTCLRFPGQLNADLRKLAVNMVPFPRLHFFMPGFAPLTARNSQGYRALTVPELTQQMFSPVNMMAACDPRHGRYLTVAAIFRGHMSMKEVDEQMLTVQDKNSSPVNMMAACDPRHGRYLTVAAIFRGHMSMKEVDEQMLTVQDKNSSYFVEWIPNNVKVAVCDVPPRGLKMAATFVGNSTAIQEIFKRISEQFTLMFRRKAFLHWYTGEGMDELEFTEAESNMNDLIAEYQQYEAFLHWYTGEGMDELEFTEAESNMNDLIAEYQQYEEVGVEEGEFDDQEEIPGEDYPEE</sequence>
<comment type="subcellular location">
    <subcellularLocation>
        <location evidence="2">Cytoplasm</location>
        <location evidence="2">Cytoskeleton</location>
    </subcellularLocation>
</comment>
<dbReference type="InParanoid" id="A0A0N1PK05"/>
<dbReference type="Gene3D" id="3.30.1330.20">
    <property type="entry name" value="Tubulin/FtsZ, C-terminal domain"/>
    <property type="match status" value="2"/>
</dbReference>
<dbReference type="PRINTS" id="PR01161">
    <property type="entry name" value="TUBULIN"/>
</dbReference>
<dbReference type="Proteomes" id="UP000053240">
    <property type="component" value="Unassembled WGS sequence"/>
</dbReference>
<dbReference type="SMART" id="SM00865">
    <property type="entry name" value="Tubulin_C"/>
    <property type="match status" value="1"/>
</dbReference>
<dbReference type="GO" id="GO:0003924">
    <property type="term" value="F:GTPase activity"/>
    <property type="evidence" value="ECO:0007669"/>
    <property type="project" value="InterPro"/>
</dbReference>
<comment type="similarity">
    <text evidence="3 13">Belongs to the tubulin family.</text>
</comment>
<dbReference type="InterPro" id="IPR000217">
    <property type="entry name" value="Tubulin"/>
</dbReference>
<keyword evidence="10 13" id="KW-0342">GTP-binding</keyword>
<dbReference type="SUPFAM" id="SSF52490">
    <property type="entry name" value="Tubulin nucleotide-binding domain-like"/>
    <property type="match status" value="1"/>
</dbReference>
<evidence type="ECO:0000259" key="16">
    <source>
        <dbReference type="SMART" id="SM00865"/>
    </source>
</evidence>
<organism evidence="17 18">
    <name type="scientific">Papilio machaon</name>
    <name type="common">Old World swallowtail butterfly</name>
    <dbReference type="NCBI Taxonomy" id="76193"/>
    <lineage>
        <taxon>Eukaryota</taxon>
        <taxon>Metazoa</taxon>
        <taxon>Ecdysozoa</taxon>
        <taxon>Arthropoda</taxon>
        <taxon>Hexapoda</taxon>
        <taxon>Insecta</taxon>
        <taxon>Pterygota</taxon>
        <taxon>Neoptera</taxon>
        <taxon>Endopterygota</taxon>
        <taxon>Lepidoptera</taxon>
        <taxon>Glossata</taxon>
        <taxon>Ditrysia</taxon>
        <taxon>Papilionoidea</taxon>
        <taxon>Papilionidae</taxon>
        <taxon>Papilioninae</taxon>
        <taxon>Papilio</taxon>
    </lineage>
</organism>
<evidence type="ECO:0000256" key="11">
    <source>
        <dbReference type="ARBA" id="ARBA00023212"/>
    </source>
</evidence>
<dbReference type="InterPro" id="IPR013838">
    <property type="entry name" value="Beta-tubulin_BS"/>
</dbReference>
<dbReference type="Pfam" id="PF03953">
    <property type="entry name" value="Tubulin_C"/>
    <property type="match status" value="2"/>
</dbReference>
<evidence type="ECO:0000256" key="3">
    <source>
        <dbReference type="ARBA" id="ARBA00009636"/>
    </source>
</evidence>
<dbReference type="SUPFAM" id="SSF55307">
    <property type="entry name" value="Tubulin C-terminal domain-like"/>
    <property type="match status" value="3"/>
</dbReference>
<keyword evidence="18" id="KW-1185">Reference proteome</keyword>
<comment type="function">
    <text evidence="12 13">Tubulin is the major constituent of microtubules, a cylinder consisting of laterally associated linear protofilaments composed of alpha- and beta-tubulin heterodimers. Microtubules grow by the addition of GTP-tubulin dimers to the microtubule end, where a stabilizing cap forms. Below the cap, tubulin dimers are in GDP-bound state, owing to GTPase activity of alpha-tubulin.</text>
</comment>
<dbReference type="InterPro" id="IPR017975">
    <property type="entry name" value="Tubulin_CS"/>
</dbReference>
<dbReference type="CDD" id="cd02187">
    <property type="entry name" value="beta_tubulin"/>
    <property type="match status" value="1"/>
</dbReference>
<evidence type="ECO:0000256" key="1">
    <source>
        <dbReference type="ARBA" id="ARBA00001946"/>
    </source>
</evidence>
<evidence type="ECO:0000259" key="15">
    <source>
        <dbReference type="SMART" id="SM00864"/>
    </source>
</evidence>
<feature type="domain" description="Tubulin/FtsZ 2-layer sandwich" evidence="16">
    <location>
        <begin position="247"/>
        <end position="428"/>
    </location>
</feature>
<accession>A0A0N1PK05</accession>
<comment type="cofactor">
    <cofactor evidence="1">
        <name>Mg(2+)</name>
        <dbReference type="ChEBI" id="CHEBI:18420"/>
    </cofactor>
</comment>
<keyword evidence="11" id="KW-0206">Cytoskeleton</keyword>
<dbReference type="Gene3D" id="1.10.287.600">
    <property type="entry name" value="Helix hairpin bin"/>
    <property type="match status" value="2"/>
</dbReference>
<dbReference type="FunFam" id="3.40.50.1440:FF:000003">
    <property type="entry name" value="Tubulin beta chain"/>
    <property type="match status" value="1"/>
</dbReference>
<protein>
    <recommendedName>
        <fullName evidence="13">Tubulin beta chain</fullName>
    </recommendedName>
</protein>
<evidence type="ECO:0000313" key="18">
    <source>
        <dbReference type="Proteomes" id="UP000053240"/>
    </source>
</evidence>
<evidence type="ECO:0000256" key="6">
    <source>
        <dbReference type="ARBA" id="ARBA00022701"/>
    </source>
</evidence>
<dbReference type="GO" id="GO:0005525">
    <property type="term" value="F:GTP binding"/>
    <property type="evidence" value="ECO:0007669"/>
    <property type="project" value="UniProtKB-UniRule"/>
</dbReference>
<keyword evidence="7" id="KW-0479">Metal-binding</keyword>
<dbReference type="Gene3D" id="3.40.50.1440">
    <property type="entry name" value="Tubulin/FtsZ, GTPase domain"/>
    <property type="match status" value="1"/>
</dbReference>
<evidence type="ECO:0000256" key="2">
    <source>
        <dbReference type="ARBA" id="ARBA00004245"/>
    </source>
</evidence>
<evidence type="ECO:0000256" key="13">
    <source>
        <dbReference type="RuleBase" id="RU000352"/>
    </source>
</evidence>
<dbReference type="PROSITE" id="PS00227">
    <property type="entry name" value="TUBULIN"/>
    <property type="match status" value="1"/>
</dbReference>
<evidence type="ECO:0000313" key="17">
    <source>
        <dbReference type="EMBL" id="KPJ17509.1"/>
    </source>
</evidence>
<dbReference type="GO" id="GO:0007017">
    <property type="term" value="P:microtubule-based process"/>
    <property type="evidence" value="ECO:0007669"/>
    <property type="project" value="InterPro"/>
</dbReference>
<dbReference type="FunFam" id="3.30.1330.20:FF:000022">
    <property type="entry name" value="Tubulin alpha chain"/>
    <property type="match status" value="1"/>
</dbReference>
<evidence type="ECO:0000256" key="4">
    <source>
        <dbReference type="ARBA" id="ARBA00011747"/>
    </source>
</evidence>
<evidence type="ECO:0000256" key="10">
    <source>
        <dbReference type="ARBA" id="ARBA00023134"/>
    </source>
</evidence>
<name>A0A0N1PK05_PAPMA</name>
<dbReference type="InterPro" id="IPR002453">
    <property type="entry name" value="Beta_tubulin"/>
</dbReference>
<evidence type="ECO:0000256" key="12">
    <source>
        <dbReference type="ARBA" id="ARBA00034296"/>
    </source>
</evidence>
<dbReference type="Pfam" id="PF00091">
    <property type="entry name" value="Tubulin"/>
    <property type="match status" value="1"/>
</dbReference>
<evidence type="ECO:0000256" key="5">
    <source>
        <dbReference type="ARBA" id="ARBA00022490"/>
    </source>
</evidence>
<proteinExistence type="inferred from homology"/>
<dbReference type="PRINTS" id="PR01163">
    <property type="entry name" value="BETATUBULIN"/>
</dbReference>
<evidence type="ECO:0000256" key="7">
    <source>
        <dbReference type="ARBA" id="ARBA00022723"/>
    </source>
</evidence>
<keyword evidence="9" id="KW-0460">Magnesium</keyword>
<evidence type="ECO:0000256" key="8">
    <source>
        <dbReference type="ARBA" id="ARBA00022741"/>
    </source>
</evidence>
<dbReference type="InterPro" id="IPR023123">
    <property type="entry name" value="Tubulin_C"/>
</dbReference>
<dbReference type="SMART" id="SM00864">
    <property type="entry name" value="Tubulin"/>
    <property type="match status" value="1"/>
</dbReference>
<comment type="subunit">
    <text evidence="4 13">Dimer of alpha and beta chains. A typical microtubule is a hollow water-filled tube with an outer diameter of 25 nm and an inner diameter of 15 nM. Alpha-beta heterodimers associate head-to-tail to form protofilaments running lengthwise along the microtubule wall with the beta-tubulin subunit facing the microtubule plus end conferring a structural polarity. Microtubules usually have 13 protofilaments but different protofilament numbers can be found in some organisms and specialized cells.</text>
</comment>
<dbReference type="FunFam" id="1.10.287.600:FF:000013">
    <property type="entry name" value="Tubulin beta chain"/>
    <property type="match status" value="1"/>
</dbReference>